<evidence type="ECO:0000313" key="2">
    <source>
        <dbReference type="Proteomes" id="UP000887116"/>
    </source>
</evidence>
<sequence>MTYALEQISPLSSETLNLVKGTQYAFYDGNGKKFSIDNADFEVEEKELVDIFNSSSSPLSNTSNIERGSYNEAFHFKHIPADASPNIHTDENSNVPNSDFEEEQKKLVDVSNSSSVPLYNASNIEMGFYNKAFHFTLNPTDSSTNNSTDKIARENAVDSFKKKNVFKKMKSFFKKIVTQKRHGFSYKRF</sequence>
<name>A0A8X6LZF9_TRICU</name>
<accession>A0A8X6LZF9</accession>
<proteinExistence type="predicted"/>
<organism evidence="1 2">
    <name type="scientific">Trichonephila clavata</name>
    <name type="common">Joro spider</name>
    <name type="synonym">Nephila clavata</name>
    <dbReference type="NCBI Taxonomy" id="2740835"/>
    <lineage>
        <taxon>Eukaryota</taxon>
        <taxon>Metazoa</taxon>
        <taxon>Ecdysozoa</taxon>
        <taxon>Arthropoda</taxon>
        <taxon>Chelicerata</taxon>
        <taxon>Arachnida</taxon>
        <taxon>Araneae</taxon>
        <taxon>Araneomorphae</taxon>
        <taxon>Entelegynae</taxon>
        <taxon>Araneoidea</taxon>
        <taxon>Nephilidae</taxon>
        <taxon>Trichonephila</taxon>
    </lineage>
</organism>
<evidence type="ECO:0000313" key="1">
    <source>
        <dbReference type="EMBL" id="GFR28541.1"/>
    </source>
</evidence>
<dbReference type="Proteomes" id="UP000887116">
    <property type="component" value="Unassembled WGS sequence"/>
</dbReference>
<keyword evidence="2" id="KW-1185">Reference proteome</keyword>
<comment type="caution">
    <text evidence="1">The sequence shown here is derived from an EMBL/GenBank/DDBJ whole genome shotgun (WGS) entry which is preliminary data.</text>
</comment>
<dbReference type="OrthoDB" id="6465768at2759"/>
<dbReference type="EMBL" id="BMAO01019125">
    <property type="protein sequence ID" value="GFR28541.1"/>
    <property type="molecule type" value="Genomic_DNA"/>
</dbReference>
<dbReference type="AlphaFoldDB" id="A0A8X6LZF9"/>
<gene>
    <name evidence="1" type="ORF">TNCT_588641</name>
</gene>
<reference evidence="1" key="1">
    <citation type="submission" date="2020-07" db="EMBL/GenBank/DDBJ databases">
        <title>Multicomponent nature underlies the extraordinary mechanical properties of spider dragline silk.</title>
        <authorList>
            <person name="Kono N."/>
            <person name="Nakamura H."/>
            <person name="Mori M."/>
            <person name="Yoshida Y."/>
            <person name="Ohtoshi R."/>
            <person name="Malay A.D."/>
            <person name="Moran D.A.P."/>
            <person name="Tomita M."/>
            <person name="Numata K."/>
            <person name="Arakawa K."/>
        </authorList>
    </citation>
    <scope>NUCLEOTIDE SEQUENCE</scope>
</reference>
<protein>
    <submittedName>
        <fullName evidence="1">Uncharacterized protein</fullName>
    </submittedName>
</protein>